<dbReference type="PROSITE" id="PS50022">
    <property type="entry name" value="FA58C_3"/>
    <property type="match status" value="1"/>
</dbReference>
<gene>
    <name evidence="2" type="ORF">NMOB1V02_LOCUS10454</name>
</gene>
<dbReference type="InterPro" id="IPR000421">
    <property type="entry name" value="FA58C"/>
</dbReference>
<evidence type="ECO:0000313" key="2">
    <source>
        <dbReference type="EMBL" id="CAD7282836.1"/>
    </source>
</evidence>
<dbReference type="AlphaFoldDB" id="A0A7R9GHJ8"/>
<reference evidence="2" key="1">
    <citation type="submission" date="2020-11" db="EMBL/GenBank/DDBJ databases">
        <authorList>
            <person name="Tran Van P."/>
        </authorList>
    </citation>
    <scope>NUCLEOTIDE SEQUENCE</scope>
</reference>
<dbReference type="Gene3D" id="2.60.120.260">
    <property type="entry name" value="Galactose-binding domain-like"/>
    <property type="match status" value="2"/>
</dbReference>
<sequence length="219" mass="25180">MKVGKDIRGGAWCPKRPISPEVEEWLQVEFPEPVLVTAVETQGRFGNGMGKEFAQQYTLSYWRPALNEWRHFKDALGHQSPTLTHGNDSLWLDQVHQLLEAYFKKYLVMCALFSTVGKDIRGGAWCPKRPISPEVEEWLQVEFPEPVLVTAVETQGRFGNGMGKEFAQQYTLSYWRPALNEWRHFKDALGHQPKTCVFQWLRPIFFPNPQKNNGDISGG</sequence>
<dbReference type="EMBL" id="OA886435">
    <property type="protein sequence ID" value="CAD7282836.1"/>
    <property type="molecule type" value="Genomic_DNA"/>
</dbReference>
<dbReference type="PROSITE" id="PS01285">
    <property type="entry name" value="FA58C_1"/>
    <property type="match status" value="2"/>
</dbReference>
<keyword evidence="3" id="KW-1185">Reference proteome</keyword>
<proteinExistence type="predicted"/>
<feature type="domain" description="F5/8 type C" evidence="1">
    <location>
        <begin position="1"/>
        <end position="87"/>
    </location>
</feature>
<accession>A0A7R9GHJ8</accession>
<dbReference type="OrthoDB" id="6071166at2759"/>
<dbReference type="InterPro" id="IPR008979">
    <property type="entry name" value="Galactose-bd-like_sf"/>
</dbReference>
<evidence type="ECO:0000313" key="3">
    <source>
        <dbReference type="Proteomes" id="UP000678499"/>
    </source>
</evidence>
<name>A0A7R9GHJ8_9CRUS</name>
<dbReference type="EMBL" id="CAJPEX010004398">
    <property type="protein sequence ID" value="CAG0922988.1"/>
    <property type="molecule type" value="Genomic_DNA"/>
</dbReference>
<organism evidence="2">
    <name type="scientific">Notodromas monacha</name>
    <dbReference type="NCBI Taxonomy" id="399045"/>
    <lineage>
        <taxon>Eukaryota</taxon>
        <taxon>Metazoa</taxon>
        <taxon>Ecdysozoa</taxon>
        <taxon>Arthropoda</taxon>
        <taxon>Crustacea</taxon>
        <taxon>Oligostraca</taxon>
        <taxon>Ostracoda</taxon>
        <taxon>Podocopa</taxon>
        <taxon>Podocopida</taxon>
        <taxon>Cypridocopina</taxon>
        <taxon>Cypridoidea</taxon>
        <taxon>Cyprididae</taxon>
        <taxon>Notodromas</taxon>
    </lineage>
</organism>
<dbReference type="Proteomes" id="UP000678499">
    <property type="component" value="Unassembled WGS sequence"/>
</dbReference>
<evidence type="ECO:0000259" key="1">
    <source>
        <dbReference type="PROSITE" id="PS50022"/>
    </source>
</evidence>
<dbReference type="SUPFAM" id="SSF49785">
    <property type="entry name" value="Galactose-binding domain-like"/>
    <property type="match status" value="2"/>
</dbReference>
<dbReference type="PANTHER" id="PTHR24543:SF291">
    <property type="entry name" value="SMOKE ALARM, ISOFORM D"/>
    <property type="match status" value="1"/>
</dbReference>
<protein>
    <recommendedName>
        <fullName evidence="1">F5/8 type C domain-containing protein</fullName>
    </recommendedName>
</protein>
<dbReference type="Pfam" id="PF00754">
    <property type="entry name" value="F5_F8_type_C"/>
    <property type="match status" value="2"/>
</dbReference>
<dbReference type="PANTHER" id="PTHR24543">
    <property type="entry name" value="MULTICOPPER OXIDASE-RELATED"/>
    <property type="match status" value="1"/>
</dbReference>